<evidence type="ECO:0000313" key="1">
    <source>
        <dbReference type="EMBL" id="TFK67414.1"/>
    </source>
</evidence>
<keyword evidence="1" id="KW-0378">Hydrolase</keyword>
<dbReference type="EMBL" id="ML208376">
    <property type="protein sequence ID" value="TFK67414.1"/>
    <property type="molecule type" value="Genomic_DNA"/>
</dbReference>
<protein>
    <submittedName>
        <fullName evidence="1">Acid protease</fullName>
    </submittedName>
</protein>
<organism evidence="1 2">
    <name type="scientific">Pluteus cervinus</name>
    <dbReference type="NCBI Taxonomy" id="181527"/>
    <lineage>
        <taxon>Eukaryota</taxon>
        <taxon>Fungi</taxon>
        <taxon>Dikarya</taxon>
        <taxon>Basidiomycota</taxon>
        <taxon>Agaricomycotina</taxon>
        <taxon>Agaricomycetes</taxon>
        <taxon>Agaricomycetidae</taxon>
        <taxon>Agaricales</taxon>
        <taxon>Pluteineae</taxon>
        <taxon>Pluteaceae</taxon>
        <taxon>Pluteus</taxon>
    </lineage>
</organism>
<proteinExistence type="predicted"/>
<evidence type="ECO:0000313" key="2">
    <source>
        <dbReference type="Proteomes" id="UP000308600"/>
    </source>
</evidence>
<dbReference type="Proteomes" id="UP000308600">
    <property type="component" value="Unassembled WGS sequence"/>
</dbReference>
<gene>
    <name evidence="1" type="ORF">BDN72DRAFT_898969</name>
</gene>
<keyword evidence="1" id="KW-0645">Protease</keyword>
<reference evidence="1 2" key="1">
    <citation type="journal article" date="2019" name="Nat. Ecol. Evol.">
        <title>Megaphylogeny resolves global patterns of mushroom evolution.</title>
        <authorList>
            <person name="Varga T."/>
            <person name="Krizsan K."/>
            <person name="Foldi C."/>
            <person name="Dima B."/>
            <person name="Sanchez-Garcia M."/>
            <person name="Sanchez-Ramirez S."/>
            <person name="Szollosi G.J."/>
            <person name="Szarkandi J.G."/>
            <person name="Papp V."/>
            <person name="Albert L."/>
            <person name="Andreopoulos W."/>
            <person name="Angelini C."/>
            <person name="Antonin V."/>
            <person name="Barry K.W."/>
            <person name="Bougher N.L."/>
            <person name="Buchanan P."/>
            <person name="Buyck B."/>
            <person name="Bense V."/>
            <person name="Catcheside P."/>
            <person name="Chovatia M."/>
            <person name="Cooper J."/>
            <person name="Damon W."/>
            <person name="Desjardin D."/>
            <person name="Finy P."/>
            <person name="Geml J."/>
            <person name="Haridas S."/>
            <person name="Hughes K."/>
            <person name="Justo A."/>
            <person name="Karasinski D."/>
            <person name="Kautmanova I."/>
            <person name="Kiss B."/>
            <person name="Kocsube S."/>
            <person name="Kotiranta H."/>
            <person name="LaButti K.M."/>
            <person name="Lechner B.E."/>
            <person name="Liimatainen K."/>
            <person name="Lipzen A."/>
            <person name="Lukacs Z."/>
            <person name="Mihaltcheva S."/>
            <person name="Morgado L.N."/>
            <person name="Niskanen T."/>
            <person name="Noordeloos M.E."/>
            <person name="Ohm R.A."/>
            <person name="Ortiz-Santana B."/>
            <person name="Ovrebo C."/>
            <person name="Racz N."/>
            <person name="Riley R."/>
            <person name="Savchenko A."/>
            <person name="Shiryaev A."/>
            <person name="Soop K."/>
            <person name="Spirin V."/>
            <person name="Szebenyi C."/>
            <person name="Tomsovsky M."/>
            <person name="Tulloss R.E."/>
            <person name="Uehling J."/>
            <person name="Grigoriev I.V."/>
            <person name="Vagvolgyi C."/>
            <person name="Papp T."/>
            <person name="Martin F.M."/>
            <person name="Miettinen O."/>
            <person name="Hibbett D.S."/>
            <person name="Nagy L.G."/>
        </authorList>
    </citation>
    <scope>NUCLEOTIDE SEQUENCE [LARGE SCALE GENOMIC DNA]</scope>
    <source>
        <strain evidence="1 2">NL-1719</strain>
    </source>
</reference>
<sequence length="553" mass="58323">MSPSFLTVLSRLAVLIVVVQVIPSNYALPHQATKKSSLWTRRPGGFDLPITRHVVRERRKRGALSGSIGLGNNGDLLYTVPVELGNTVAAVNLDTGSSDLWVITDKCVAHTCRGANDQRYPSAGMKTVGADVKMLYGDSTTGTFASGVVAQDVAVIAGIAIDNQMFAAINDTSNTVVQFGTSGIFGLGFPSGSKVQEAVVTQQSGPIDQTDDFVRATYDQGPLLSRISMTGALQKPMFSITLQRDTIDISGQGVLSVGKLPDGVDESSLTWVPVRLYKPQDGGLSPPAFAPNEVYPFRWEIDIDAVFLDGQRIADSKIPAEGGVDSTRVTALIDTGNSLLRGPQDVVNNILSTVSSTYNPNAQTPVAEVPCAVPRTLAFQIGGKLFPVDPRDFLAPIDGSTSTTTCVADNLVSTDPPNVGATFRWSLGDPFMKSNLVAFHYGNLTNPSVDPPMIGFMSMVPSNAGDLLKQAVQDAQETGGFEKTLDLAPTQSAAAEGEVTVSQDFAVQTSAPSSTGNSVNTNANIPSSRGFSIFTSVPATSVLVGIVVCFVLL</sequence>
<keyword evidence="2" id="KW-1185">Reference proteome</keyword>
<name>A0ACD3AQ66_9AGAR</name>
<accession>A0ACD3AQ66</accession>